<name>A0ABX1N5E2_9RHOO</name>
<evidence type="ECO:0000259" key="4">
    <source>
        <dbReference type="Pfam" id="PF25967"/>
    </source>
</evidence>
<protein>
    <submittedName>
        <fullName evidence="5">Efflux RND transporter periplasmic adaptor subunit</fullName>
    </submittedName>
</protein>
<dbReference type="Proteomes" id="UP000601990">
    <property type="component" value="Unassembled WGS sequence"/>
</dbReference>
<keyword evidence="2" id="KW-0175">Coiled coil</keyword>
<evidence type="ECO:0000313" key="6">
    <source>
        <dbReference type="Proteomes" id="UP000601990"/>
    </source>
</evidence>
<reference evidence="5" key="1">
    <citation type="submission" date="2019-12" db="EMBL/GenBank/DDBJ databases">
        <title>Comparative genomics gives insights into the taxonomy of the Azoarcus-Aromatoleum group and reveals separate origins of nif in the plant-associated Azoarcus and non-plant-associated Aromatoleum sub-groups.</title>
        <authorList>
            <person name="Lafos M."/>
            <person name="Maluk M."/>
            <person name="Batista M."/>
            <person name="Junghare M."/>
            <person name="Carmona M."/>
            <person name="Faoro H."/>
            <person name="Cruz L.M."/>
            <person name="Battistoni F."/>
            <person name="De Souza E."/>
            <person name="Pedrosa F."/>
            <person name="Chen W.-M."/>
            <person name="Poole P.S."/>
            <person name="Dixon R.A."/>
            <person name="James E.K."/>
        </authorList>
    </citation>
    <scope>NUCLEOTIDE SEQUENCE</scope>
    <source>
        <strain evidence="5">U120</strain>
    </source>
</reference>
<dbReference type="Gene3D" id="2.40.50.100">
    <property type="match status" value="1"/>
</dbReference>
<dbReference type="Gene3D" id="2.40.420.20">
    <property type="match status" value="1"/>
</dbReference>
<feature type="coiled-coil region" evidence="2">
    <location>
        <begin position="107"/>
        <end position="168"/>
    </location>
</feature>
<dbReference type="EMBL" id="WTVH01000031">
    <property type="protein sequence ID" value="NMF94509.1"/>
    <property type="molecule type" value="Genomic_DNA"/>
</dbReference>
<dbReference type="SUPFAM" id="SSF111369">
    <property type="entry name" value="HlyD-like secretion proteins"/>
    <property type="match status" value="1"/>
</dbReference>
<dbReference type="InterPro" id="IPR058792">
    <property type="entry name" value="Beta-barrel_RND_2"/>
</dbReference>
<dbReference type="RefSeq" id="WP_169199732.1">
    <property type="nucleotide sequence ID" value="NZ_WTVH02000008.1"/>
</dbReference>
<dbReference type="InterPro" id="IPR058627">
    <property type="entry name" value="MdtA-like_C"/>
</dbReference>
<organism evidence="5 6">
    <name type="scientific">Aromatoleum buckelii</name>
    <dbReference type="NCBI Taxonomy" id="200254"/>
    <lineage>
        <taxon>Bacteria</taxon>
        <taxon>Pseudomonadati</taxon>
        <taxon>Pseudomonadota</taxon>
        <taxon>Betaproteobacteria</taxon>
        <taxon>Rhodocyclales</taxon>
        <taxon>Rhodocyclaceae</taxon>
        <taxon>Aromatoleum</taxon>
    </lineage>
</organism>
<sequence length="390" mass="42613">MTPLLRRVRAVVVTLLVLALVATAVWWFTRPKPVPVLLVEVGHGVVEATLSNTRAGEIEACQRTRLSTIVGGRIDFLGVEEGDRVEAGQVLMRLWNADQDARLAVNRAQLETARKRVQEACTQADNAEREAARQTELFQRNFISASREEQARTEARALRAACETARADTRTAEAQIDATATDRQRTVLIAPFAGTVAKITGELGEYSTPSPPGVPTPPAIDLIDDSCLYVKAPMDEIDAPKIHPGQRARVTLDALPGKVFDAKVKRIAPYITAVEKQARTVDVDVEFVRPDEARGLLVGYSADAEIVLDVRENVLRIPTATLQEGNQVLLYRESDGTLEAREIKPGVANWDYTEVLDGLAAGDRIVSSLEREGVKPGARVDPENDGRAAR</sequence>
<comment type="similarity">
    <text evidence="1">Belongs to the membrane fusion protein (MFP) (TC 8.A.1) family.</text>
</comment>
<dbReference type="InterPro" id="IPR006143">
    <property type="entry name" value="RND_pump_MFP"/>
</dbReference>
<evidence type="ECO:0000313" key="5">
    <source>
        <dbReference type="EMBL" id="NMF94509.1"/>
    </source>
</evidence>
<dbReference type="Pfam" id="PF25954">
    <property type="entry name" value="Beta-barrel_RND_2"/>
    <property type="match status" value="1"/>
</dbReference>
<keyword evidence="6" id="KW-1185">Reference proteome</keyword>
<feature type="domain" description="CusB-like beta-barrel" evidence="3">
    <location>
        <begin position="230"/>
        <end position="291"/>
    </location>
</feature>
<evidence type="ECO:0000256" key="1">
    <source>
        <dbReference type="ARBA" id="ARBA00009477"/>
    </source>
</evidence>
<dbReference type="Pfam" id="PF25967">
    <property type="entry name" value="RND-MFP_C"/>
    <property type="match status" value="1"/>
</dbReference>
<feature type="domain" description="Multidrug resistance protein MdtA-like C-terminal permuted SH3" evidence="4">
    <location>
        <begin position="313"/>
        <end position="367"/>
    </location>
</feature>
<gene>
    <name evidence="5" type="ORF">GO608_14365</name>
</gene>
<dbReference type="NCBIfam" id="TIGR01730">
    <property type="entry name" value="RND_mfp"/>
    <property type="match status" value="1"/>
</dbReference>
<dbReference type="PANTHER" id="PTHR30469">
    <property type="entry name" value="MULTIDRUG RESISTANCE PROTEIN MDTA"/>
    <property type="match status" value="1"/>
</dbReference>
<accession>A0ABX1N5E2</accession>
<proteinExistence type="inferred from homology"/>
<dbReference type="Gene3D" id="2.40.30.170">
    <property type="match status" value="1"/>
</dbReference>
<evidence type="ECO:0000259" key="3">
    <source>
        <dbReference type="Pfam" id="PF25954"/>
    </source>
</evidence>
<comment type="caution">
    <text evidence="5">The sequence shown here is derived from an EMBL/GenBank/DDBJ whole genome shotgun (WGS) entry which is preliminary data.</text>
</comment>
<evidence type="ECO:0000256" key="2">
    <source>
        <dbReference type="SAM" id="Coils"/>
    </source>
</evidence>